<dbReference type="HOGENOM" id="CLU_033975_2_1_0"/>
<dbReference type="AlphaFoldDB" id="A7NPS2"/>
<dbReference type="Gene3D" id="3.40.50.10540">
    <property type="entry name" value="Crotonobetainyl-coa:carnitine coa-transferase, domain 1"/>
    <property type="match status" value="1"/>
</dbReference>
<dbReference type="SUPFAM" id="SSF89796">
    <property type="entry name" value="CoA-transferase family III (CaiB/BaiF)"/>
    <property type="match status" value="1"/>
</dbReference>
<keyword evidence="1" id="KW-0808">Transferase</keyword>
<organism evidence="2 3">
    <name type="scientific">Roseiflexus castenholzii (strain DSM 13941 / HLO8)</name>
    <dbReference type="NCBI Taxonomy" id="383372"/>
    <lineage>
        <taxon>Bacteria</taxon>
        <taxon>Bacillati</taxon>
        <taxon>Chloroflexota</taxon>
        <taxon>Chloroflexia</taxon>
        <taxon>Chloroflexales</taxon>
        <taxon>Roseiflexineae</taxon>
        <taxon>Roseiflexaceae</taxon>
        <taxon>Roseiflexus</taxon>
    </lineage>
</organism>
<dbReference type="InterPro" id="IPR023606">
    <property type="entry name" value="CoA-Trfase_III_dom_1_sf"/>
</dbReference>
<evidence type="ECO:0000313" key="2">
    <source>
        <dbReference type="EMBL" id="ABU59568.1"/>
    </source>
</evidence>
<dbReference type="InterPro" id="IPR044855">
    <property type="entry name" value="CoA-Trfase_III_dom3_sf"/>
</dbReference>
<name>A7NPS2_ROSCS</name>
<reference evidence="2 3" key="1">
    <citation type="submission" date="2007-08" db="EMBL/GenBank/DDBJ databases">
        <title>Complete sequence of Roseiflexus castenholzii DSM 13941.</title>
        <authorList>
            <consortium name="US DOE Joint Genome Institute"/>
            <person name="Copeland A."/>
            <person name="Lucas S."/>
            <person name="Lapidus A."/>
            <person name="Barry K."/>
            <person name="Glavina del Rio T."/>
            <person name="Dalin E."/>
            <person name="Tice H."/>
            <person name="Pitluck S."/>
            <person name="Thompson L.S."/>
            <person name="Brettin T."/>
            <person name="Bruce D."/>
            <person name="Detter J.C."/>
            <person name="Han C."/>
            <person name="Tapia R."/>
            <person name="Schmutz J."/>
            <person name="Larimer F."/>
            <person name="Land M."/>
            <person name="Hauser L."/>
            <person name="Kyrpides N."/>
            <person name="Mikhailova N."/>
            <person name="Bryant D.A."/>
            <person name="Hanada S."/>
            <person name="Tsukatani Y."/>
            <person name="Richardson P."/>
        </authorList>
    </citation>
    <scope>NUCLEOTIDE SEQUENCE [LARGE SCALE GENOMIC DNA]</scope>
    <source>
        <strain evidence="3">DSM 13941 / HLO8</strain>
    </source>
</reference>
<sequence>MNQGVQFLRGVRVIELSHAVLGPACGLVLAELGATVTRVERAPDGDDTRRLKGFGMGYFPFFNRGKRSVAIDLKTAAGLDIVKRMVAQADVIIENFSPGVMERLGLAYRDVATINPRLIYCSLKGFLPGPYEKRLALDEVVQMMSGLAYMTGPPGQPLRAGASVIDIMSGLFGALGVITALHERAQDGRGRLVQSGLFETAAFVMGHHMAYAALTKTPVPPMPARVSAWSVYRTFTSADGQQIFIGITSDKHWRQFCMAFGREDLLDDPRLATNNQRINERERLLPLLEQFFVSLSSDEILRRCEQAGIPFAPVARPEDLFTDPHLLQSNILVEVELPGSVHTRLPRLPMLLDGNHCHSDQSLPPVGAHTGEVLAELGYTDAEMAALSRAGVIVMTNGGS</sequence>
<keyword evidence="3" id="KW-1185">Reference proteome</keyword>
<dbReference type="Proteomes" id="UP000000263">
    <property type="component" value="Chromosome"/>
</dbReference>
<dbReference type="KEGG" id="rca:Rcas_3518"/>
<evidence type="ECO:0000256" key="1">
    <source>
        <dbReference type="ARBA" id="ARBA00022679"/>
    </source>
</evidence>
<protein>
    <submittedName>
        <fullName evidence="2">L-carnitine dehydratase/bile acid-inducible protein F</fullName>
    </submittedName>
</protein>
<evidence type="ECO:0000313" key="3">
    <source>
        <dbReference type="Proteomes" id="UP000000263"/>
    </source>
</evidence>
<dbReference type="EMBL" id="CP000804">
    <property type="protein sequence ID" value="ABU59568.1"/>
    <property type="molecule type" value="Genomic_DNA"/>
</dbReference>
<gene>
    <name evidence="2" type="ordered locus">Rcas_3518</name>
</gene>
<dbReference type="GO" id="GO:0008410">
    <property type="term" value="F:CoA-transferase activity"/>
    <property type="evidence" value="ECO:0007669"/>
    <property type="project" value="TreeGrafter"/>
</dbReference>
<dbReference type="PANTHER" id="PTHR48207">
    <property type="entry name" value="SUCCINATE--HYDROXYMETHYLGLUTARATE COA-TRANSFERASE"/>
    <property type="match status" value="1"/>
</dbReference>
<dbReference type="Gene3D" id="3.30.1540.10">
    <property type="entry name" value="formyl-coa transferase, domain 3"/>
    <property type="match status" value="1"/>
</dbReference>
<dbReference type="InterPro" id="IPR003673">
    <property type="entry name" value="CoA-Trfase_fam_III"/>
</dbReference>
<accession>A7NPS2</accession>
<dbReference type="STRING" id="383372.Rcas_3518"/>
<dbReference type="eggNOG" id="COG1804">
    <property type="taxonomic scope" value="Bacteria"/>
</dbReference>
<dbReference type="RefSeq" id="WP_012121991.1">
    <property type="nucleotide sequence ID" value="NC_009767.1"/>
</dbReference>
<proteinExistence type="predicted"/>
<dbReference type="PANTHER" id="PTHR48207:SF3">
    <property type="entry name" value="SUCCINATE--HYDROXYMETHYLGLUTARATE COA-TRANSFERASE"/>
    <property type="match status" value="1"/>
</dbReference>
<dbReference type="Pfam" id="PF02515">
    <property type="entry name" value="CoA_transf_3"/>
    <property type="match status" value="1"/>
</dbReference>
<dbReference type="InterPro" id="IPR050483">
    <property type="entry name" value="CoA-transferase_III_domain"/>
</dbReference>